<dbReference type="GO" id="GO:0017053">
    <property type="term" value="C:transcription repressor complex"/>
    <property type="evidence" value="ECO:0007669"/>
    <property type="project" value="InterPro"/>
</dbReference>
<feature type="compositionally biased region" description="Basic and acidic residues" evidence="3">
    <location>
        <begin position="489"/>
        <end position="498"/>
    </location>
</feature>
<dbReference type="Gene3D" id="1.20.58.1880">
    <property type="match status" value="1"/>
</dbReference>
<proteinExistence type="predicted"/>
<dbReference type="Pfam" id="PF06584">
    <property type="entry name" value="DIRP"/>
    <property type="match status" value="1"/>
</dbReference>
<dbReference type="InterPro" id="IPR010561">
    <property type="entry name" value="LIN-9/ALY1"/>
</dbReference>
<dbReference type="Proteomes" id="UP000326939">
    <property type="component" value="Chromosome 5"/>
</dbReference>
<dbReference type="PANTHER" id="PTHR21689:SF5">
    <property type="entry name" value="PROTEIN ALWAYS EARLY 1-RELATED"/>
    <property type="match status" value="1"/>
</dbReference>
<feature type="region of interest" description="Disordered" evidence="3">
    <location>
        <begin position="379"/>
        <end position="399"/>
    </location>
</feature>
<accession>A0A5N5MMG4</accession>
<feature type="region of interest" description="Disordered" evidence="3">
    <location>
        <begin position="1"/>
        <end position="65"/>
    </location>
</feature>
<feature type="region of interest" description="Disordered" evidence="3">
    <location>
        <begin position="458"/>
        <end position="539"/>
    </location>
</feature>
<feature type="domain" description="SANT" evidence="4">
    <location>
        <begin position="64"/>
        <end position="101"/>
    </location>
</feature>
<dbReference type="GO" id="GO:0005654">
    <property type="term" value="C:nucleoplasm"/>
    <property type="evidence" value="ECO:0007669"/>
    <property type="project" value="TreeGrafter"/>
</dbReference>
<evidence type="ECO:0000259" key="4">
    <source>
        <dbReference type="PROSITE" id="PS51293"/>
    </source>
</evidence>
<evidence type="ECO:0000256" key="1">
    <source>
        <dbReference type="ARBA" id="ARBA00004123"/>
    </source>
</evidence>
<name>A0A5N5MMG4_9ROSI</name>
<dbReference type="CDD" id="cd00167">
    <property type="entry name" value="SANT"/>
    <property type="match status" value="1"/>
</dbReference>
<reference evidence="6" key="1">
    <citation type="journal article" date="2019" name="Gigascience">
        <title>De novo genome assembly of the endangered Acer yangbiense, a plant species with extremely small populations endemic to Yunnan Province, China.</title>
        <authorList>
            <person name="Yang J."/>
            <person name="Wariss H.M."/>
            <person name="Tao L."/>
            <person name="Zhang R."/>
            <person name="Yun Q."/>
            <person name="Hollingsworth P."/>
            <person name="Dao Z."/>
            <person name="Luo G."/>
            <person name="Guo H."/>
            <person name="Ma Y."/>
            <person name="Sun W."/>
        </authorList>
    </citation>
    <scope>NUCLEOTIDE SEQUENCE [LARGE SCALE GENOMIC DNA]</scope>
    <source>
        <strain evidence="6">cv. br00</strain>
    </source>
</reference>
<feature type="compositionally biased region" description="Low complexity" evidence="3">
    <location>
        <begin position="568"/>
        <end position="580"/>
    </location>
</feature>
<feature type="region of interest" description="Disordered" evidence="3">
    <location>
        <begin position="557"/>
        <end position="585"/>
    </location>
</feature>
<comment type="subcellular location">
    <subcellularLocation>
        <location evidence="1">Nucleus</location>
    </subcellularLocation>
</comment>
<feature type="region of interest" description="Disordered" evidence="3">
    <location>
        <begin position="288"/>
        <end position="318"/>
    </location>
</feature>
<dbReference type="EMBL" id="VDCV01000005">
    <property type="protein sequence ID" value="KAB5556242.1"/>
    <property type="molecule type" value="Genomic_DNA"/>
</dbReference>
<dbReference type="GO" id="GO:0003677">
    <property type="term" value="F:DNA binding"/>
    <property type="evidence" value="ECO:0007669"/>
    <property type="project" value="TreeGrafter"/>
</dbReference>
<dbReference type="InterPro" id="IPR009057">
    <property type="entry name" value="Homeodomain-like_sf"/>
</dbReference>
<evidence type="ECO:0000256" key="2">
    <source>
        <dbReference type="ARBA" id="ARBA00023242"/>
    </source>
</evidence>
<organism evidence="5 6">
    <name type="scientific">Salix brachista</name>
    <dbReference type="NCBI Taxonomy" id="2182728"/>
    <lineage>
        <taxon>Eukaryota</taxon>
        <taxon>Viridiplantae</taxon>
        <taxon>Streptophyta</taxon>
        <taxon>Embryophyta</taxon>
        <taxon>Tracheophyta</taxon>
        <taxon>Spermatophyta</taxon>
        <taxon>Magnoliopsida</taxon>
        <taxon>eudicotyledons</taxon>
        <taxon>Gunneridae</taxon>
        <taxon>Pentapetalae</taxon>
        <taxon>rosids</taxon>
        <taxon>fabids</taxon>
        <taxon>Malpighiales</taxon>
        <taxon>Salicaceae</taxon>
        <taxon>Saliceae</taxon>
        <taxon>Salix</taxon>
    </lineage>
</organism>
<dbReference type="Pfam" id="PF00249">
    <property type="entry name" value="Myb_DNA-binding"/>
    <property type="match status" value="1"/>
</dbReference>
<feature type="compositionally biased region" description="Polar residues" evidence="3">
    <location>
        <begin position="1009"/>
        <end position="1031"/>
    </location>
</feature>
<dbReference type="SMART" id="SM01135">
    <property type="entry name" value="DIRP"/>
    <property type="match status" value="1"/>
</dbReference>
<evidence type="ECO:0000313" key="6">
    <source>
        <dbReference type="Proteomes" id="UP000326939"/>
    </source>
</evidence>
<feature type="region of interest" description="Disordered" evidence="3">
    <location>
        <begin position="1009"/>
        <end position="1038"/>
    </location>
</feature>
<feature type="compositionally biased region" description="Basic and acidic residues" evidence="3">
    <location>
        <begin position="462"/>
        <end position="475"/>
    </location>
</feature>
<gene>
    <name evidence="5" type="ORF">DKX38_007151</name>
</gene>
<dbReference type="InterPro" id="IPR001005">
    <property type="entry name" value="SANT/Myb"/>
</dbReference>
<dbReference type="SUPFAM" id="SSF46689">
    <property type="entry name" value="Homeodomain-like"/>
    <property type="match status" value="1"/>
</dbReference>
<keyword evidence="6" id="KW-1185">Reference proteome</keyword>
<dbReference type="InterPro" id="IPR017884">
    <property type="entry name" value="SANT_dom"/>
</dbReference>
<sequence>MPPSLYDLYPDIDYSEPIDRSSMAPTRKKSVNKRFLNEASPEKEVKSSGKSKQQPNGKKKLSDKLGPQWKKAELERFYKAYRDNGKNWKKVAAEVRNRSVEMVEALYNMNRCCHTVRIFDVVFARRVIPDNLTLLFGPWLGLCFGIAEAYLSLPEGTASVVGLIAMMIDHYSVLEASDSERESNEIPGVPRKLQKRKRPKVLLSASKEDPLHSSMVGSTDGCLSLLERGFGRPLHAVGKRTPRFPVSYLRKKEDVDNYVSPKKKRRKSEINANEHSAVLALTEALQRVDSPQMSQTPRRRTENMKSSPVQSWDRMSESSPANLRDAFINENWSESGIGCGGADLACVRDASSLAELEGIGTVEVHKKGKFYGNKIRVEKNGNSQSDDGGEACSGTEEEQKFSTLKGKVEIEMPNAKIDETSHWGQRKRSKKIFSADEPADLIGLQTLALVSAMEFESSSLLDDERTTQTGDEKSSVPESASTSHHRDKIKLSRQKEKATSGVEGTTSRKPKRQRYPLSSAKSVSEANKQPQPISNDMLKRKHEAVVAKVLDEEENTSVIKGKRSAQISSPSKQLKSSKLPDGSFSADQKTIANDLATSTEQVPVASQAILSTRKTSRRKMDLKRAMIPKVNVLKNQTSKYTISLQDGATRLKDKLSCILSSPMVRRWCAFEWFYSAVDYPCSLGKPRRFSERFLHEEREKLQQYRESVRKHYMELRTGLREGLPTDLARPLSVGQRVIAIHPKTRELHDGSVLTVDHDRCRVQFDSAELGVEFVKDIDCMPSNPLDNMPEALRRQKISVLPKELLVNGKPHIGEFTAIEKLRNAQNPMNALMKQVQVEANHANLLAKATSTDIVNAQGAFSHPSRVSHIELKEYDIRALSELNHALDKKASSALLNLRQLNTYPGNNVRAWLKPPANSCFSGMLRSHDSSCVSQDSGSDVLEIVRGSRLKAHAMVDAAVQAISSMKEGEDAFARIGEALDSVDRSHSVSESRTQMIRSQDEANTGLCHQNQLIPSTPEPQVNSSVSGPQSNDSEKNETAIPSELISSCVAALLMIQTCTERQYPPSDVAQIIDSAVTSLHPCCPQNLPIYREIQMCMGRIKTQILALIPT</sequence>
<dbReference type="InterPro" id="IPR033471">
    <property type="entry name" value="DIRP"/>
</dbReference>
<dbReference type="GO" id="GO:0006351">
    <property type="term" value="P:DNA-templated transcription"/>
    <property type="evidence" value="ECO:0007669"/>
    <property type="project" value="InterPro"/>
</dbReference>
<evidence type="ECO:0000313" key="5">
    <source>
        <dbReference type="EMBL" id="KAB5556242.1"/>
    </source>
</evidence>
<dbReference type="GO" id="GO:0051726">
    <property type="term" value="P:regulation of cell cycle"/>
    <property type="evidence" value="ECO:0007669"/>
    <property type="project" value="TreeGrafter"/>
</dbReference>
<dbReference type="AlphaFoldDB" id="A0A5N5MMG4"/>
<evidence type="ECO:0000256" key="3">
    <source>
        <dbReference type="SAM" id="MobiDB-lite"/>
    </source>
</evidence>
<feature type="compositionally biased region" description="Polar residues" evidence="3">
    <location>
        <begin position="519"/>
        <end position="534"/>
    </location>
</feature>
<dbReference type="PANTHER" id="PTHR21689">
    <property type="entry name" value="LIN-9"/>
    <property type="match status" value="1"/>
</dbReference>
<protein>
    <recommendedName>
        <fullName evidence="4">SANT domain-containing protein</fullName>
    </recommendedName>
</protein>
<dbReference type="GO" id="GO:0006357">
    <property type="term" value="P:regulation of transcription by RNA polymerase II"/>
    <property type="evidence" value="ECO:0007669"/>
    <property type="project" value="TreeGrafter"/>
</dbReference>
<dbReference type="PROSITE" id="PS51293">
    <property type="entry name" value="SANT"/>
    <property type="match status" value="1"/>
</dbReference>
<keyword evidence="2" id="KW-0539">Nucleus</keyword>
<comment type="caution">
    <text evidence="5">The sequence shown here is derived from an EMBL/GenBank/DDBJ whole genome shotgun (WGS) entry which is preliminary data.</text>
</comment>